<reference evidence="2 3" key="1">
    <citation type="submission" date="2018-03" db="EMBL/GenBank/DDBJ databases">
        <title>Adhaeribacter sp. HMF7605 Genome sequencing and assembly.</title>
        <authorList>
            <person name="Kang H."/>
            <person name="Kang J."/>
            <person name="Cha I."/>
            <person name="Kim H."/>
            <person name="Joh K."/>
        </authorList>
    </citation>
    <scope>NUCLEOTIDE SEQUENCE [LARGE SCALE GENOMIC DNA]</scope>
    <source>
        <strain evidence="2 3">HMF7605</strain>
    </source>
</reference>
<dbReference type="InterPro" id="IPR053144">
    <property type="entry name" value="Acetyltransferase_Butenolide"/>
</dbReference>
<dbReference type="PROSITE" id="PS51186">
    <property type="entry name" value="GNAT"/>
    <property type="match status" value="1"/>
</dbReference>
<dbReference type="SUPFAM" id="SSF55729">
    <property type="entry name" value="Acyl-CoA N-acyltransferases (Nat)"/>
    <property type="match status" value="1"/>
</dbReference>
<sequence length="140" mass="15611">MPSPLITYRTGNDLNLNEMIALYEASTLGERRPIQDRARMQAMLQHANLVITAWADAQLVGIARAFSDFAFVTYLSDLAVHRDFQKQGIGKELIKQTQLAGGPHAKIVLLAAPAAEHYYPRIGFTHHPQAWMLNGDAEIK</sequence>
<comment type="caution">
    <text evidence="2">The sequence shown here is derived from an EMBL/GenBank/DDBJ whole genome shotgun (WGS) entry which is preliminary data.</text>
</comment>
<dbReference type="AlphaFoldDB" id="A0A2T2YJH4"/>
<accession>A0A2T2YJH4</accession>
<dbReference type="Pfam" id="PF13673">
    <property type="entry name" value="Acetyltransf_10"/>
    <property type="match status" value="1"/>
</dbReference>
<organism evidence="2 3">
    <name type="scientific">Adhaeribacter arboris</name>
    <dbReference type="NCBI Taxonomy" id="2072846"/>
    <lineage>
        <taxon>Bacteria</taxon>
        <taxon>Pseudomonadati</taxon>
        <taxon>Bacteroidota</taxon>
        <taxon>Cytophagia</taxon>
        <taxon>Cytophagales</taxon>
        <taxon>Hymenobacteraceae</taxon>
        <taxon>Adhaeribacter</taxon>
    </lineage>
</organism>
<dbReference type="RefSeq" id="WP_106931832.1">
    <property type="nucleotide sequence ID" value="NZ_PYFT01000001.1"/>
</dbReference>
<name>A0A2T2YJH4_9BACT</name>
<dbReference type="InterPro" id="IPR000182">
    <property type="entry name" value="GNAT_dom"/>
</dbReference>
<protein>
    <submittedName>
        <fullName evidence="2">GNAT family N-acetyltransferase</fullName>
    </submittedName>
</protein>
<dbReference type="Gene3D" id="3.40.630.30">
    <property type="match status" value="1"/>
</dbReference>
<dbReference type="PANTHER" id="PTHR43233:SF1">
    <property type="entry name" value="FAMILY N-ACETYLTRANSFERASE, PUTATIVE (AFU_ORTHOLOGUE AFUA_6G03350)-RELATED"/>
    <property type="match status" value="1"/>
</dbReference>
<keyword evidence="2" id="KW-0808">Transferase</keyword>
<dbReference type="CDD" id="cd04301">
    <property type="entry name" value="NAT_SF"/>
    <property type="match status" value="1"/>
</dbReference>
<evidence type="ECO:0000313" key="3">
    <source>
        <dbReference type="Proteomes" id="UP000240357"/>
    </source>
</evidence>
<keyword evidence="3" id="KW-1185">Reference proteome</keyword>
<dbReference type="Proteomes" id="UP000240357">
    <property type="component" value="Unassembled WGS sequence"/>
</dbReference>
<gene>
    <name evidence="2" type="ORF">AHMF7605_20145</name>
</gene>
<dbReference type="GO" id="GO:0016747">
    <property type="term" value="F:acyltransferase activity, transferring groups other than amino-acyl groups"/>
    <property type="evidence" value="ECO:0007669"/>
    <property type="project" value="InterPro"/>
</dbReference>
<evidence type="ECO:0000313" key="2">
    <source>
        <dbReference type="EMBL" id="PSR55652.1"/>
    </source>
</evidence>
<proteinExistence type="predicted"/>
<evidence type="ECO:0000259" key="1">
    <source>
        <dbReference type="PROSITE" id="PS51186"/>
    </source>
</evidence>
<dbReference type="PANTHER" id="PTHR43233">
    <property type="entry name" value="FAMILY N-ACETYLTRANSFERASE, PUTATIVE (AFU_ORTHOLOGUE AFUA_6G03350)-RELATED"/>
    <property type="match status" value="1"/>
</dbReference>
<dbReference type="EMBL" id="PYFT01000001">
    <property type="protein sequence ID" value="PSR55652.1"/>
    <property type="molecule type" value="Genomic_DNA"/>
</dbReference>
<dbReference type="OrthoDB" id="9775804at2"/>
<feature type="domain" description="N-acetyltransferase" evidence="1">
    <location>
        <begin position="6"/>
        <end position="140"/>
    </location>
</feature>
<dbReference type="InterPro" id="IPR016181">
    <property type="entry name" value="Acyl_CoA_acyltransferase"/>
</dbReference>